<dbReference type="SUPFAM" id="SSF48498">
    <property type="entry name" value="Tetracyclin repressor-like, C-terminal domain"/>
    <property type="match status" value="1"/>
</dbReference>
<keyword evidence="5" id="KW-1185">Reference proteome</keyword>
<dbReference type="InterPro" id="IPR036271">
    <property type="entry name" value="Tet_transcr_reg_TetR-rel_C_sf"/>
</dbReference>
<gene>
    <name evidence="4" type="ORF">JKJ07_02830</name>
</gene>
<evidence type="ECO:0000313" key="4">
    <source>
        <dbReference type="EMBL" id="MBL7253237.1"/>
    </source>
</evidence>
<evidence type="ECO:0000313" key="5">
    <source>
        <dbReference type="Proteomes" id="UP000598996"/>
    </source>
</evidence>
<keyword evidence="1" id="KW-0805">Transcription regulation</keyword>
<reference evidence="4 5" key="1">
    <citation type="submission" date="2021-01" db="EMBL/GenBank/DDBJ databases">
        <title>Actinoplanes sp. nov. LDG1-01 isolated from lichen.</title>
        <authorList>
            <person name="Saeng-In P."/>
            <person name="Phongsopitanun W."/>
            <person name="Kanchanasin P."/>
            <person name="Yuki M."/>
            <person name="Kudo T."/>
            <person name="Ohkuma M."/>
            <person name="Tanasupawat S."/>
        </authorList>
    </citation>
    <scope>NUCLEOTIDE SEQUENCE [LARGE SCALE GENOMIC DNA]</scope>
    <source>
        <strain evidence="4 5">LDG1-01</strain>
    </source>
</reference>
<evidence type="ECO:0000259" key="3">
    <source>
        <dbReference type="Pfam" id="PF13305"/>
    </source>
</evidence>
<keyword evidence="2" id="KW-0804">Transcription</keyword>
<evidence type="ECO:0000256" key="2">
    <source>
        <dbReference type="ARBA" id="ARBA00023163"/>
    </source>
</evidence>
<organism evidence="4 5">
    <name type="scientific">Paractinoplanes lichenicola</name>
    <dbReference type="NCBI Taxonomy" id="2802976"/>
    <lineage>
        <taxon>Bacteria</taxon>
        <taxon>Bacillati</taxon>
        <taxon>Actinomycetota</taxon>
        <taxon>Actinomycetes</taxon>
        <taxon>Micromonosporales</taxon>
        <taxon>Micromonosporaceae</taxon>
        <taxon>Paractinoplanes</taxon>
    </lineage>
</organism>
<dbReference type="RefSeq" id="WP_202989564.1">
    <property type="nucleotide sequence ID" value="NZ_JAENHO010000001.1"/>
</dbReference>
<accession>A0ABS1VEW9</accession>
<evidence type="ECO:0000256" key="1">
    <source>
        <dbReference type="ARBA" id="ARBA00023015"/>
    </source>
</evidence>
<sequence length="156" mass="17086">MPVYTLFGDKRGLLNAMHEEGFRRLDAKLAAVRPTDDPLADLIALGLAYREAALASPHLYGLMFGRTPAEDQPREAADATYGRLTEAVTRCRTAGVFRDEPGAERVALHLWSVVHGMVSLELNEHIPPAGLFPEALRFAVDPFLAVTDSTGRRTTT</sequence>
<dbReference type="InterPro" id="IPR025996">
    <property type="entry name" value="MT1864/Rv1816-like_C"/>
</dbReference>
<name>A0ABS1VEW9_9ACTN</name>
<feature type="domain" description="HTH-type transcriptional regulator MT1864/Rv1816-like C-terminal" evidence="3">
    <location>
        <begin position="42"/>
        <end position="128"/>
    </location>
</feature>
<dbReference type="EMBL" id="JAENHO010000001">
    <property type="protein sequence ID" value="MBL7253237.1"/>
    <property type="molecule type" value="Genomic_DNA"/>
</dbReference>
<protein>
    <submittedName>
        <fullName evidence="4">WHG domain-containing protein</fullName>
    </submittedName>
</protein>
<proteinExistence type="predicted"/>
<dbReference type="Gene3D" id="1.10.357.10">
    <property type="entry name" value="Tetracycline Repressor, domain 2"/>
    <property type="match status" value="1"/>
</dbReference>
<comment type="caution">
    <text evidence="4">The sequence shown here is derived from an EMBL/GenBank/DDBJ whole genome shotgun (WGS) entry which is preliminary data.</text>
</comment>
<dbReference type="Pfam" id="PF13305">
    <property type="entry name" value="TetR_C_33"/>
    <property type="match status" value="1"/>
</dbReference>
<dbReference type="Proteomes" id="UP000598996">
    <property type="component" value="Unassembled WGS sequence"/>
</dbReference>